<proteinExistence type="predicted"/>
<comment type="caution">
    <text evidence="1">The sequence shown here is derived from an EMBL/GenBank/DDBJ whole genome shotgun (WGS) entry which is preliminary data.</text>
</comment>
<gene>
    <name evidence="1" type="ORF">BET10_09540</name>
</gene>
<name>A0A1S1MW22_9GAMM</name>
<accession>A0A1S1MW22</accession>
<dbReference type="OrthoDB" id="6292647at2"/>
<reference evidence="1 2" key="1">
    <citation type="submission" date="2016-09" db="EMBL/GenBank/DDBJ databases">
        <title>Pseudoalteromonas amylolytica sp. nov., isolated from the surface seawater.</title>
        <authorList>
            <person name="Wu Y.-H."/>
            <person name="Cheng H."/>
            <person name="Jin X.-B."/>
            <person name="Wang C.-S."/>
            <person name="Xu X.-W."/>
        </authorList>
    </citation>
    <scope>NUCLEOTIDE SEQUENCE [LARGE SCALE GENOMIC DNA]</scope>
    <source>
        <strain evidence="1 2">JW1</strain>
    </source>
</reference>
<dbReference type="EMBL" id="MKJU01000025">
    <property type="protein sequence ID" value="OHU91098.1"/>
    <property type="molecule type" value="Genomic_DNA"/>
</dbReference>
<evidence type="ECO:0000313" key="1">
    <source>
        <dbReference type="EMBL" id="OHU91098.1"/>
    </source>
</evidence>
<dbReference type="AlphaFoldDB" id="A0A1S1MW22"/>
<organism evidence="1 2">
    <name type="scientific">Pseudoalteromonas amylolytica</name>
    <dbReference type="NCBI Taxonomy" id="1859457"/>
    <lineage>
        <taxon>Bacteria</taxon>
        <taxon>Pseudomonadati</taxon>
        <taxon>Pseudomonadota</taxon>
        <taxon>Gammaproteobacteria</taxon>
        <taxon>Alteromonadales</taxon>
        <taxon>Pseudoalteromonadaceae</taxon>
        <taxon>Pseudoalteromonas</taxon>
    </lineage>
</organism>
<dbReference type="Proteomes" id="UP000179786">
    <property type="component" value="Unassembled WGS sequence"/>
</dbReference>
<protein>
    <submittedName>
        <fullName evidence="1">Uncharacterized protein</fullName>
    </submittedName>
</protein>
<evidence type="ECO:0000313" key="2">
    <source>
        <dbReference type="Proteomes" id="UP000179786"/>
    </source>
</evidence>
<sequence>MMLVLTMACLTCLIFVCYVVSLVKGINLSRSEQKLKAFLVTSKSGRHESISKQSYDQAYDIVMDLAEVLESDDDFVKYDGVKVMFKRVSDFKESEQTCNGVVAKSDVSRCNQTVQVLKVVK</sequence>
<keyword evidence="2" id="KW-1185">Reference proteome</keyword>
<dbReference type="RefSeq" id="WP_070984674.1">
    <property type="nucleotide sequence ID" value="NZ_MKJU01000025.1"/>
</dbReference>